<evidence type="ECO:0000313" key="2">
    <source>
        <dbReference type="EMBL" id="MDN3611384.1"/>
    </source>
</evidence>
<feature type="domain" description="G" evidence="1">
    <location>
        <begin position="32"/>
        <end position="140"/>
    </location>
</feature>
<dbReference type="SUPFAM" id="SSF52540">
    <property type="entry name" value="P-loop containing nucleoside triphosphate hydrolases"/>
    <property type="match status" value="1"/>
</dbReference>
<comment type="caution">
    <text evidence="2">The sequence shown here is derived from an EMBL/GenBank/DDBJ whole genome shotgun (WGS) entry which is preliminary data.</text>
</comment>
<keyword evidence="3" id="KW-1185">Reference proteome</keyword>
<gene>
    <name evidence="2" type="ORF">QWZ16_17420</name>
</gene>
<dbReference type="RefSeq" id="WP_170882850.1">
    <property type="nucleotide sequence ID" value="NZ_JABEYA020000006.1"/>
</dbReference>
<evidence type="ECO:0000313" key="3">
    <source>
        <dbReference type="Proteomes" id="UP001238540"/>
    </source>
</evidence>
<organism evidence="2 3">
    <name type="scientific">Vibrio ostreicida</name>
    <dbReference type="NCBI Taxonomy" id="526588"/>
    <lineage>
        <taxon>Bacteria</taxon>
        <taxon>Pseudomonadati</taxon>
        <taxon>Pseudomonadota</taxon>
        <taxon>Gammaproteobacteria</taxon>
        <taxon>Vibrionales</taxon>
        <taxon>Vibrionaceae</taxon>
        <taxon>Vibrio</taxon>
    </lineage>
</organism>
<dbReference type="CDD" id="cd00882">
    <property type="entry name" value="Ras_like_GTPase"/>
    <property type="match status" value="1"/>
</dbReference>
<proteinExistence type="predicted"/>
<dbReference type="Proteomes" id="UP001238540">
    <property type="component" value="Unassembled WGS sequence"/>
</dbReference>
<accession>A0ABT8BYB1</accession>
<protein>
    <submittedName>
        <fullName evidence="2">50S ribosome-binding GTPase</fullName>
    </submittedName>
</protein>
<dbReference type="InterPro" id="IPR027417">
    <property type="entry name" value="P-loop_NTPase"/>
</dbReference>
<dbReference type="Pfam" id="PF01926">
    <property type="entry name" value="MMR_HSR1"/>
    <property type="match status" value="1"/>
</dbReference>
<dbReference type="EMBL" id="JAUFQC010000027">
    <property type="protein sequence ID" value="MDN3611384.1"/>
    <property type="molecule type" value="Genomic_DNA"/>
</dbReference>
<dbReference type="Gene3D" id="3.40.50.300">
    <property type="entry name" value="P-loop containing nucleotide triphosphate hydrolases"/>
    <property type="match status" value="1"/>
</dbReference>
<reference evidence="3" key="1">
    <citation type="journal article" date="2019" name="Int. J. Syst. Evol. Microbiol.">
        <title>The Global Catalogue of Microorganisms (GCM) 10K type strain sequencing project: providing services to taxonomists for standard genome sequencing and annotation.</title>
        <authorList>
            <consortium name="The Broad Institute Genomics Platform"/>
            <consortium name="The Broad Institute Genome Sequencing Center for Infectious Disease"/>
            <person name="Wu L."/>
            <person name="Ma J."/>
        </authorList>
    </citation>
    <scope>NUCLEOTIDE SEQUENCE [LARGE SCALE GENOMIC DNA]</scope>
    <source>
        <strain evidence="3">CECT 7398</strain>
    </source>
</reference>
<dbReference type="InterPro" id="IPR006073">
    <property type="entry name" value="GTP-bd"/>
</dbReference>
<sequence>MFESIKEFINSGKHADLRDSRGDHYALPTLWLLGKTGAGKSSLIQSLTGLSEVEVGNGFAPCTMSAYAYGFPQENPVLRFLDTRGLGEANYDPSDDIGECQNKGHALLVVAKIEEPEQSALITALKQIRRKKNIEHVLVIHTAVNAVDEDARQRMQAHNQAQFDQAWGKAIPAVAVDFDCRTDQYHHRDTLIDALTALLPIVGLTIQQNQYASLEEQNFAALEHEVLWYAGTASASDLMPVVGLVSVPAIQAKMLHSLANQYGVEWNTRTFSELVGTLGTSVGVQYGTRLGVTQLAKLIPGYGQTAGAVTAAAVSFGATYGLGRAASYYFHHKGTQQVVCPDAMRRLYKEAFTKGKRAASDDKQ</sequence>
<evidence type="ECO:0000259" key="1">
    <source>
        <dbReference type="Pfam" id="PF01926"/>
    </source>
</evidence>
<name>A0ABT8BYB1_9VIBR</name>